<keyword evidence="1" id="KW-0614">Plasmid</keyword>
<reference evidence="1" key="1">
    <citation type="journal article" date="2015" name="Environ. Microbiol.">
        <title>Plasmids from the gut microbiome of cabbage root fly larvae encode SaxA that catalyses the conversion of the plant toxin 2-phenylethyl isothiocyanate.</title>
        <authorList>
            <person name="Welte C.U."/>
            <person name="de Graaf R.M."/>
            <person name="van den Bosch T.J."/>
            <person name="Op den Camp H.J."/>
            <person name="van Dam N.M."/>
            <person name="Jetten M.S."/>
        </authorList>
    </citation>
    <scope>NUCLEOTIDE SEQUENCE</scope>
    <source>
        <plasmid evidence="1">Drgb1</plasmid>
    </source>
</reference>
<sequence length="73" mass="8273">MLKTCKLDEMRRLLTQLSNSPDTEKAYKSIQSYRDSFVKSAEDRVASMNLYIGGDLDELVAQGVPISDLKKNF</sequence>
<reference evidence="1" key="2">
    <citation type="submission" date="2015-03" db="EMBL/GenBank/DDBJ databases">
        <authorList>
            <person name="Welte C."/>
            <person name="de Graaf R."/>
            <person name="van den Bosch T.J.M."/>
            <person name="Op den Camp H."/>
            <person name="van Dam N."/>
            <person name="Jetten M."/>
        </authorList>
    </citation>
    <scope>NUCLEOTIDE SEQUENCE</scope>
    <source>
        <plasmid evidence="1">Drgb1</plasmid>
    </source>
</reference>
<dbReference type="AlphaFoldDB" id="A0A0K0MNM8"/>
<dbReference type="EMBL" id="KP942676">
    <property type="protein sequence ID" value="AKG47516.1"/>
    <property type="molecule type" value="Genomic_DNA"/>
</dbReference>
<protein>
    <submittedName>
        <fullName evidence="1">Uncharacterized protein</fullName>
    </submittedName>
</protein>
<accession>A0A0K0MNM8</accession>
<geneLocation type="plasmid" evidence="1">
    <name>Drgb1</name>
</geneLocation>
<organism evidence="1">
    <name type="scientific">Pectobacterium carotovorum</name>
    <name type="common">Erwinia carotovora</name>
    <dbReference type="NCBI Taxonomy" id="554"/>
    <lineage>
        <taxon>Bacteria</taxon>
        <taxon>Pseudomonadati</taxon>
        <taxon>Pseudomonadota</taxon>
        <taxon>Gammaproteobacteria</taxon>
        <taxon>Enterobacterales</taxon>
        <taxon>Pectobacteriaceae</taxon>
        <taxon>Pectobacterium</taxon>
    </lineage>
</organism>
<proteinExistence type="predicted"/>
<evidence type="ECO:0000313" key="1">
    <source>
        <dbReference type="EMBL" id="AKG47516.1"/>
    </source>
</evidence>
<gene>
    <name evidence="1" type="ORF">pA_00076</name>
</gene>
<name>A0A0K0MNM8_PECCA</name>